<dbReference type="RefSeq" id="WP_092367856.1">
    <property type="nucleotide sequence ID" value="NZ_FOIM01000024.1"/>
</dbReference>
<dbReference type="SUPFAM" id="SSF82693">
    <property type="entry name" value="Multidrug efflux transporter AcrB pore domain, PN1, PN2, PC1 and PC2 subdomains"/>
    <property type="match status" value="3"/>
</dbReference>
<dbReference type="GO" id="GO:0005886">
    <property type="term" value="C:plasma membrane"/>
    <property type="evidence" value="ECO:0007669"/>
    <property type="project" value="TreeGrafter"/>
</dbReference>
<dbReference type="Pfam" id="PF00873">
    <property type="entry name" value="ACR_tran"/>
    <property type="match status" value="1"/>
</dbReference>
<feature type="transmembrane region" description="Helical" evidence="2">
    <location>
        <begin position="330"/>
        <end position="348"/>
    </location>
</feature>
<dbReference type="STRING" id="460384.SAMN05216313_12455"/>
<keyword evidence="2" id="KW-0812">Transmembrane</keyword>
<feature type="coiled-coil region" evidence="1">
    <location>
        <begin position="98"/>
        <end position="125"/>
    </location>
</feature>
<dbReference type="EMBL" id="FOIM01000024">
    <property type="protein sequence ID" value="SEU01652.1"/>
    <property type="molecule type" value="Genomic_DNA"/>
</dbReference>
<feature type="transmembrane region" description="Helical" evidence="2">
    <location>
        <begin position="355"/>
        <end position="375"/>
    </location>
</feature>
<dbReference type="Gene3D" id="1.20.1640.10">
    <property type="entry name" value="Multidrug efflux transporter AcrB transmembrane domain"/>
    <property type="match status" value="2"/>
</dbReference>
<name>A0A1I0IY76_9FIRM</name>
<evidence type="ECO:0000256" key="2">
    <source>
        <dbReference type="SAM" id="Phobius"/>
    </source>
</evidence>
<dbReference type="Gene3D" id="3.30.70.1440">
    <property type="entry name" value="Multidrug efflux transporter AcrB pore domain"/>
    <property type="match status" value="1"/>
</dbReference>
<keyword evidence="1" id="KW-0175">Coiled coil</keyword>
<keyword evidence="2" id="KW-0472">Membrane</keyword>
<keyword evidence="4" id="KW-1185">Reference proteome</keyword>
<gene>
    <name evidence="3" type="ORF">SAMN05216313_12455</name>
</gene>
<dbReference type="InterPro" id="IPR027463">
    <property type="entry name" value="AcrB_DN_DC_subdom"/>
</dbReference>
<dbReference type="PANTHER" id="PTHR32063">
    <property type="match status" value="1"/>
</dbReference>
<protein>
    <submittedName>
        <fullName evidence="3">Hydrophobic/amphiphilic exporter-1, HAE1 family</fullName>
    </submittedName>
</protein>
<dbReference type="PRINTS" id="PR00702">
    <property type="entry name" value="ACRIFLAVINRP"/>
</dbReference>
<dbReference type="SUPFAM" id="SSF82714">
    <property type="entry name" value="Multidrug efflux transporter AcrB TolC docking domain, DN and DC subdomains"/>
    <property type="match status" value="2"/>
</dbReference>
<feature type="transmembrane region" description="Helical" evidence="2">
    <location>
        <begin position="933"/>
        <end position="953"/>
    </location>
</feature>
<feature type="transmembrane region" description="Helical" evidence="2">
    <location>
        <begin position="381"/>
        <end position="402"/>
    </location>
</feature>
<feature type="transmembrane region" description="Helical" evidence="2">
    <location>
        <begin position="835"/>
        <end position="853"/>
    </location>
</feature>
<dbReference type="SUPFAM" id="SSF82866">
    <property type="entry name" value="Multidrug efflux transporter AcrB transmembrane domain"/>
    <property type="match status" value="2"/>
</dbReference>
<feature type="transmembrane region" description="Helical" evidence="2">
    <location>
        <begin position="891"/>
        <end position="912"/>
    </location>
</feature>
<feature type="transmembrane region" description="Helical" evidence="2">
    <location>
        <begin position="463"/>
        <end position="489"/>
    </location>
</feature>
<dbReference type="Gene3D" id="3.30.70.1320">
    <property type="entry name" value="Multidrug efflux transporter AcrB pore domain like"/>
    <property type="match status" value="1"/>
</dbReference>
<evidence type="ECO:0000313" key="3">
    <source>
        <dbReference type="EMBL" id="SEU01652.1"/>
    </source>
</evidence>
<feature type="transmembrane region" description="Helical" evidence="2">
    <location>
        <begin position="965"/>
        <end position="989"/>
    </location>
</feature>
<organism evidence="3 4">
    <name type="scientific">Enterocloster lavalensis</name>
    <dbReference type="NCBI Taxonomy" id="460384"/>
    <lineage>
        <taxon>Bacteria</taxon>
        <taxon>Bacillati</taxon>
        <taxon>Bacillota</taxon>
        <taxon>Clostridia</taxon>
        <taxon>Lachnospirales</taxon>
        <taxon>Lachnospiraceae</taxon>
        <taxon>Enterocloster</taxon>
    </lineage>
</organism>
<keyword evidence="2" id="KW-1133">Transmembrane helix</keyword>
<proteinExistence type="predicted"/>
<evidence type="ECO:0000256" key="1">
    <source>
        <dbReference type="SAM" id="Coils"/>
    </source>
</evidence>
<dbReference type="AlphaFoldDB" id="A0A1I0IY76"/>
<sequence length="1001" mass="108461">MGITKFVLKRPVATVMALLCLLVFGISSVFSATLERMPETDQPMLIIMAPYSGAGPEDVCELVTEPIEDEVSTLEGVKSMSSSSSEGRAMVMLEYDYGTDMDEAYENLKKKMDSLERRLPDDVETSVMEMNNNSATTMSLTVAHDSEPSLYDYVDQKVVPELKKISSVADVEAMGGSSEYIRIELQSEKMAQYKVTVDQITSALSAASLAYPSGDTVAGNLELSVSTSMENDTLDDLKRVPITTGSGKIVYLEDIASIYEAEKSRGSISRYNGQETISISIKKQQSSTAMEVSKAVQKAVASLEAADDGLTITVARDTADTILSSLQDVAVTKVLAVVISMAIIFIFFGDYKASLIVGSSIPTSILLSMILMTSAGFSLNVITMSALVLGVGMMVDNSIVVLESCFRATADSEDRGLLGYAKAALGGTGIVVQSILGSTVTTCVVFIPLAFLQGMTGQMFKPMGYTIVFCMMSSLLSAMTVVPLCYLMYKPKETERAPMNRPVVHMQNLYRKIMGKLLGHRLIVMGVSVVIVVVTVILASGMESELMTADDTGTVSVTIETRPGILSEQAEDMLNRAEAVVKADPNVESYMLRYNNNSGTITGYLRDDRDMSTDDVADKWKKEMADIDNCTITVEASSSMSFMRRRTDYQVILHGTQYDELKEISDKIVKEMTDRDDVINVHSSIENTAPIVTVKVDPVMAAAEGLSASRIGSMVKQMLSGVEATTLKVDGQEVSVMVEYPEDEYRTIDQLKGIILTKPSGGYVALEDVAEIYFKDSPSSISKTDKSYEITITADYTQGNVKAAIDSEVISPNLTGTITTGVNSMDRMMQEEFSALYRAIAIAVFMVFVVMSAQFESPKFSFMVMTTIPFSLVGSFGLLKLTGVTISMTSLLGFLILIGTVVNNGILYVDTVNQYRMTMDLKTSLIEAGATRLRPILMTSLTTILSMIPMALAMGSSGSTTQGLAVVNIGGLSAGILVALFLLPVYYALMNGDRKRVVLDL</sequence>
<dbReference type="GO" id="GO:0042910">
    <property type="term" value="F:xenobiotic transmembrane transporter activity"/>
    <property type="evidence" value="ECO:0007669"/>
    <property type="project" value="TreeGrafter"/>
</dbReference>
<dbReference type="InterPro" id="IPR001036">
    <property type="entry name" value="Acrflvin-R"/>
</dbReference>
<feature type="transmembrane region" description="Helical" evidence="2">
    <location>
        <begin position="423"/>
        <end position="451"/>
    </location>
</feature>
<dbReference type="Gene3D" id="3.30.2090.10">
    <property type="entry name" value="Multidrug efflux transporter AcrB TolC docking domain, DN and DC subdomains"/>
    <property type="match status" value="2"/>
</dbReference>
<dbReference type="Proteomes" id="UP000198508">
    <property type="component" value="Unassembled WGS sequence"/>
</dbReference>
<evidence type="ECO:0000313" key="4">
    <source>
        <dbReference type="Proteomes" id="UP000198508"/>
    </source>
</evidence>
<feature type="transmembrane region" description="Helical" evidence="2">
    <location>
        <begin position="860"/>
        <end position="879"/>
    </location>
</feature>
<dbReference type="PANTHER" id="PTHR32063:SF0">
    <property type="entry name" value="SWARMING MOTILITY PROTEIN SWRC"/>
    <property type="match status" value="1"/>
</dbReference>
<dbReference type="Gene3D" id="3.30.70.1430">
    <property type="entry name" value="Multidrug efflux transporter AcrB pore domain"/>
    <property type="match status" value="2"/>
</dbReference>
<accession>A0A1I0IY76</accession>
<feature type="transmembrane region" description="Helical" evidence="2">
    <location>
        <begin position="522"/>
        <end position="542"/>
    </location>
</feature>
<reference evidence="4" key="1">
    <citation type="submission" date="2016-10" db="EMBL/GenBank/DDBJ databases">
        <authorList>
            <person name="Varghese N."/>
            <person name="Submissions S."/>
        </authorList>
    </citation>
    <scope>NUCLEOTIDE SEQUENCE [LARGE SCALE GENOMIC DNA]</scope>
    <source>
        <strain evidence="4">NLAE-zl-G277</strain>
    </source>
</reference>